<dbReference type="GO" id="GO:0015421">
    <property type="term" value="F:ABC-type oligopeptide transporter activity"/>
    <property type="evidence" value="ECO:0007669"/>
    <property type="project" value="TreeGrafter"/>
</dbReference>
<dbReference type="SUPFAM" id="SSF52540">
    <property type="entry name" value="P-loop containing nucleoside triphosphate hydrolases"/>
    <property type="match status" value="2"/>
</dbReference>
<feature type="domain" description="ABC transporter" evidence="16">
    <location>
        <begin position="412"/>
        <end position="653"/>
    </location>
</feature>
<dbReference type="InterPro" id="IPR003439">
    <property type="entry name" value="ABC_transporter-like_ATP-bd"/>
</dbReference>
<evidence type="ECO:0000256" key="10">
    <source>
        <dbReference type="ARBA" id="ARBA00022989"/>
    </source>
</evidence>
<dbReference type="InterPro" id="IPR027417">
    <property type="entry name" value="P-loop_NTPase"/>
</dbReference>
<keyword evidence="4" id="KW-0813">Transport</keyword>
<organism evidence="18">
    <name type="scientific">Aceria tosichella</name>
    <name type="common">wheat curl mite</name>
    <dbReference type="NCBI Taxonomy" id="561515"/>
    <lineage>
        <taxon>Eukaryota</taxon>
        <taxon>Metazoa</taxon>
        <taxon>Ecdysozoa</taxon>
        <taxon>Arthropoda</taxon>
        <taxon>Chelicerata</taxon>
        <taxon>Arachnida</taxon>
        <taxon>Acari</taxon>
        <taxon>Acariformes</taxon>
        <taxon>Trombidiformes</taxon>
        <taxon>Prostigmata</taxon>
        <taxon>Eupodina</taxon>
        <taxon>Eriophyoidea</taxon>
        <taxon>Eriophyidae</taxon>
        <taxon>Eriophyinae</taxon>
        <taxon>Aceriini</taxon>
        <taxon>Aceria</taxon>
    </lineage>
</organism>
<dbReference type="GO" id="GO:0005524">
    <property type="term" value="F:ATP binding"/>
    <property type="evidence" value="ECO:0007669"/>
    <property type="project" value="UniProtKB-KW"/>
</dbReference>
<evidence type="ECO:0000256" key="6">
    <source>
        <dbReference type="ARBA" id="ARBA00022737"/>
    </source>
</evidence>
<protein>
    <recommendedName>
        <fullName evidence="3">ABC-type xenobiotic transporter</fullName>
        <ecNumber evidence="3">7.6.2.2</ecNumber>
    </recommendedName>
</protein>
<feature type="region of interest" description="Disordered" evidence="14">
    <location>
        <begin position="774"/>
        <end position="806"/>
    </location>
</feature>
<dbReference type="Gene3D" id="3.40.50.300">
    <property type="entry name" value="P-loop containing nucleotide triphosphate hydrolases"/>
    <property type="match status" value="2"/>
</dbReference>
<feature type="domain" description="ABC transmembrane type-1" evidence="17">
    <location>
        <begin position="863"/>
        <end position="1149"/>
    </location>
</feature>
<dbReference type="CDD" id="cd03249">
    <property type="entry name" value="ABC_MTABC3_MDL1_MDL2"/>
    <property type="match status" value="2"/>
</dbReference>
<dbReference type="CDD" id="cd18578">
    <property type="entry name" value="ABC_6TM_Pgp_ABCB1_D2_like"/>
    <property type="match status" value="1"/>
</dbReference>
<dbReference type="PANTHER" id="PTHR43394:SF27">
    <property type="entry name" value="ATP-DEPENDENT TRANSLOCASE ABCB1-LIKE"/>
    <property type="match status" value="1"/>
</dbReference>
<keyword evidence="10 15" id="KW-1133">Transmembrane helix</keyword>
<evidence type="ECO:0000256" key="1">
    <source>
        <dbReference type="ARBA" id="ARBA00004141"/>
    </source>
</evidence>
<evidence type="ECO:0000256" key="15">
    <source>
        <dbReference type="SAM" id="Phobius"/>
    </source>
</evidence>
<evidence type="ECO:0000259" key="17">
    <source>
        <dbReference type="PROSITE" id="PS50929"/>
    </source>
</evidence>
<feature type="transmembrane region" description="Helical" evidence="15">
    <location>
        <begin position="312"/>
        <end position="334"/>
    </location>
</feature>
<dbReference type="InterPro" id="IPR003593">
    <property type="entry name" value="AAA+_ATPase"/>
</dbReference>
<dbReference type="GO" id="GO:0090374">
    <property type="term" value="P:oligopeptide export from mitochondrion"/>
    <property type="evidence" value="ECO:0007669"/>
    <property type="project" value="TreeGrafter"/>
</dbReference>
<dbReference type="GO" id="GO:0097254">
    <property type="term" value="P:renal tubular secretion"/>
    <property type="evidence" value="ECO:0007669"/>
    <property type="project" value="UniProtKB-ARBA"/>
</dbReference>
<keyword evidence="7" id="KW-0547">Nucleotide-binding</keyword>
<keyword evidence="6" id="KW-0677">Repeat</keyword>
<dbReference type="InterPro" id="IPR011527">
    <property type="entry name" value="ABC1_TM_dom"/>
</dbReference>
<evidence type="ECO:0000256" key="14">
    <source>
        <dbReference type="SAM" id="MobiDB-lite"/>
    </source>
</evidence>
<feature type="transmembrane region" description="Helical" evidence="15">
    <location>
        <begin position="231"/>
        <end position="250"/>
    </location>
</feature>
<dbReference type="PANTHER" id="PTHR43394">
    <property type="entry name" value="ATP-DEPENDENT PERMEASE MDL1, MITOCHONDRIAL"/>
    <property type="match status" value="1"/>
</dbReference>
<keyword evidence="11 15" id="KW-0472">Membrane</keyword>
<feature type="transmembrane region" description="Helical" evidence="15">
    <location>
        <begin position="1006"/>
        <end position="1023"/>
    </location>
</feature>
<evidence type="ECO:0000259" key="16">
    <source>
        <dbReference type="PROSITE" id="PS50893"/>
    </source>
</evidence>
<evidence type="ECO:0000256" key="9">
    <source>
        <dbReference type="ARBA" id="ARBA00022967"/>
    </source>
</evidence>
<feature type="transmembrane region" description="Helical" evidence="15">
    <location>
        <begin position="858"/>
        <end position="886"/>
    </location>
</feature>
<feature type="transmembrane region" description="Helical" evidence="15">
    <location>
        <begin position="983"/>
        <end position="1000"/>
    </location>
</feature>
<evidence type="ECO:0000256" key="4">
    <source>
        <dbReference type="ARBA" id="ARBA00022448"/>
    </source>
</evidence>
<evidence type="ECO:0000256" key="12">
    <source>
        <dbReference type="ARBA" id="ARBA00023180"/>
    </source>
</evidence>
<evidence type="ECO:0000256" key="11">
    <source>
        <dbReference type="ARBA" id="ARBA00023136"/>
    </source>
</evidence>
<dbReference type="EMBL" id="GGYP01004623">
    <property type="protein sequence ID" value="MDE49394.1"/>
    <property type="molecule type" value="Transcribed_RNA"/>
</dbReference>
<evidence type="ECO:0000256" key="5">
    <source>
        <dbReference type="ARBA" id="ARBA00022692"/>
    </source>
</evidence>
<dbReference type="Pfam" id="PF00005">
    <property type="entry name" value="ABC_tran"/>
    <property type="match status" value="2"/>
</dbReference>
<proteinExistence type="inferred from homology"/>
<name>A0A6G1SFW3_9ACAR</name>
<feature type="compositionally biased region" description="Acidic residues" evidence="14">
    <location>
        <begin position="782"/>
        <end position="795"/>
    </location>
</feature>
<keyword evidence="5 15" id="KW-0812">Transmembrane</keyword>
<dbReference type="GO" id="GO:0005743">
    <property type="term" value="C:mitochondrial inner membrane"/>
    <property type="evidence" value="ECO:0007669"/>
    <property type="project" value="TreeGrafter"/>
</dbReference>
<dbReference type="CDD" id="cd18577">
    <property type="entry name" value="ABC_6TM_Pgp_ABCB1_D1_like"/>
    <property type="match status" value="1"/>
</dbReference>
<comment type="similarity">
    <text evidence="2">Belongs to the ABC transporter superfamily. ABCB family. Multidrug resistance exporter (TC 3.A.1.201) subfamily.</text>
</comment>
<evidence type="ECO:0000256" key="7">
    <source>
        <dbReference type="ARBA" id="ARBA00022741"/>
    </source>
</evidence>
<dbReference type="InterPro" id="IPR039421">
    <property type="entry name" value="Type_1_exporter"/>
</dbReference>
<evidence type="ECO:0000256" key="8">
    <source>
        <dbReference type="ARBA" id="ARBA00022840"/>
    </source>
</evidence>
<evidence type="ECO:0000256" key="2">
    <source>
        <dbReference type="ARBA" id="ARBA00007577"/>
    </source>
</evidence>
<keyword evidence="8" id="KW-0067">ATP-binding</keyword>
<keyword evidence="9" id="KW-1278">Translocase</keyword>
<evidence type="ECO:0000256" key="13">
    <source>
        <dbReference type="ARBA" id="ARBA00034018"/>
    </source>
</evidence>
<reference evidence="18" key="1">
    <citation type="submission" date="2018-10" db="EMBL/GenBank/DDBJ databases">
        <title>Transcriptome assembly of Aceria tosichella (Wheat curl mite) Type 2.</title>
        <authorList>
            <person name="Scully E.D."/>
            <person name="Geib S.M."/>
            <person name="Palmer N.A."/>
            <person name="Gupta A.K."/>
            <person name="Sarath G."/>
            <person name="Tatineni S."/>
        </authorList>
    </citation>
    <scope>NUCLEOTIDE SEQUENCE</scope>
    <source>
        <strain evidence="18">LincolnNE</strain>
    </source>
</reference>
<sequence length="1474" mass="161425">MAAPQQMASPVPFLQLFRYASREDLILLFTANIFILYSSFNIPLVNIVYGLMMREMNDYVARRALFTGSSGVTGGAYTLLSPVAETNYTTSSAGLVFNQTTTTETSTTTPAPFNGTFHDAQEIFINNSYNLCMIVILFGLTRFVALYLALLFFSRAASNQAKRVKALFFRSLLRQEVAWFERNRTGDFAIRITSDLSKFEDGIGEKIALCLNALFAWMSSLISSFYYGWELTLVCLVLVPLTIFITTVIAEFQASYSIRENAALSRAFNVCHEVISSIRTVLSYSGQQKEADRFKRGLDSAYKYGLKRNMFAGLNLGFTWMSGYLGFAICLLYSTKFYKPEYFGHYDEAHIITILWSAAGCVFLLNRMMPFIEIIQIARGSASNLFAVIERKSQIDATSEEGMRPAFFEANVVFDSVGFSYPSNGCGQTPTIKNMSMEVKSGQTIALVGPSGSGKSTALALLQRYYEIDEGTITLGGYNLRELNLGWLRGQFGVVTQEPVLFDMSIADNIRLGARPGQPVSDYDVEQAARSANAHAFIVRLPNGYETRAGARGVQLSGGQKQRIAIARALVRQPKILLLDEATSALDLESESIVQEALDQARIGRTTFIVAHRLSTVRNADKIIVFDKGTIVEGGTHEELIQKRGLYYQIHAQQKQGIDLFVPQGNRRNSMGTSLGGCGGGGPAGGHPTPTVCGGGAPVGQGATAGAPGATAQASLGDQYTRQSRSLSIYSTTGKYATATGGFGAAGHGGNGEGVDNGGGSCCAAVDGKFTDDDYYNRNGDDNDDDDEEEETEESDTSRGDKALLDGKPSHTKIIIGNEETQASLLDGESFNLINNKTGKKVSHLSLMMMLRFIKPDFTYSTIGIIASLLMGLCIPMSAMIIGDIATIFATDDKAEIRQGLFTHGLMYTVLAIFALIVSFIQVLSFGLAGEKIGINLRLRGFQAIMDHELAWFDQKRNNPGSICARLASDVGNVQSITGNRTAVIFQSISILVSTFIFAIYFNLKFSSICAMFVAILLISTVMQARYAGKLAQANRAFDSQIGKIVLESSANIKTLVSLHQESYFIDRCEQLLQRDTRSRSLDNHLRLSLESLKYAMTAISKGASFYFAAGMLLNDEISIDVIFKLIEIILYGLTEASKSLIFISDLEKARRGTQNLYKLIYSKHNHQHGQQDSQLGGGGNQKSITGKLHSAAYLQAPPSLLPPKITIEEGTGDDGGDEYPPTGKRCSGNLRFDSVKFNYPSRPDACVLRALSVDIPAGKTIALVGRSGCGKSTTVQLMEKFYHYSQGSIQLDGHDLKRLPTEWVRRQIALVSQEPTLLSYTIGDNIRYGDNSREVSLDEVIQAARVANIHDFIMSLPNGYDTSLSESNSLQLSGGQKQRIAIARALVRKAPILVFDEATSALDTKSEHIVQEALDRARAGKTCIIIAHRLSAIKNADLIVVLRNGQVVEKGAHRELLEKRGEYYCLYKTQSKM</sequence>
<evidence type="ECO:0000313" key="18">
    <source>
        <dbReference type="EMBL" id="MDE49394.1"/>
    </source>
</evidence>
<accession>A0A6G1SFW3</accession>
<feature type="domain" description="ABC transmembrane type-1" evidence="17">
    <location>
        <begin position="131"/>
        <end position="338"/>
    </location>
</feature>
<dbReference type="GO" id="GO:0008559">
    <property type="term" value="F:ABC-type xenobiotic transporter activity"/>
    <property type="evidence" value="ECO:0007669"/>
    <property type="project" value="UniProtKB-EC"/>
</dbReference>
<dbReference type="PROSITE" id="PS50929">
    <property type="entry name" value="ABC_TM1F"/>
    <property type="match status" value="2"/>
</dbReference>
<dbReference type="FunFam" id="3.40.50.300:FF:000479">
    <property type="entry name" value="Multidrug resistance protein 1A"/>
    <property type="match status" value="2"/>
</dbReference>
<comment type="catalytic activity">
    <reaction evidence="13">
        <text>ATP + H2O + xenobioticSide 1 = ADP + phosphate + xenobioticSide 2.</text>
        <dbReference type="EC" id="7.6.2.2"/>
    </reaction>
</comment>
<dbReference type="InterPro" id="IPR036640">
    <property type="entry name" value="ABC1_TM_sf"/>
</dbReference>
<keyword evidence="12" id="KW-0325">Glycoprotein</keyword>
<gene>
    <name evidence="18" type="primary">Mdr49_1</name>
    <name evidence="18" type="ORF">g.17996</name>
</gene>
<dbReference type="GO" id="GO:0016887">
    <property type="term" value="F:ATP hydrolysis activity"/>
    <property type="evidence" value="ECO:0007669"/>
    <property type="project" value="InterPro"/>
</dbReference>
<dbReference type="PROSITE" id="PS00211">
    <property type="entry name" value="ABC_TRANSPORTER_1"/>
    <property type="match status" value="2"/>
</dbReference>
<dbReference type="InterPro" id="IPR017871">
    <property type="entry name" value="ABC_transporter-like_CS"/>
</dbReference>
<feature type="transmembrane region" description="Helical" evidence="15">
    <location>
        <begin position="25"/>
        <end position="52"/>
    </location>
</feature>
<comment type="subcellular location">
    <subcellularLocation>
        <location evidence="1">Membrane</location>
        <topology evidence="1">Multi-pass membrane protein</topology>
    </subcellularLocation>
</comment>
<feature type="transmembrane region" description="Helical" evidence="15">
    <location>
        <begin position="128"/>
        <end position="153"/>
    </location>
</feature>
<dbReference type="Gene3D" id="1.20.1560.10">
    <property type="entry name" value="ABC transporter type 1, transmembrane domain"/>
    <property type="match status" value="2"/>
</dbReference>
<dbReference type="SUPFAM" id="SSF90123">
    <property type="entry name" value="ABC transporter transmembrane region"/>
    <property type="match status" value="2"/>
</dbReference>
<evidence type="ECO:0000256" key="3">
    <source>
        <dbReference type="ARBA" id="ARBA00012191"/>
    </source>
</evidence>
<dbReference type="PROSITE" id="PS50893">
    <property type="entry name" value="ABC_TRANSPORTER_2"/>
    <property type="match status" value="2"/>
</dbReference>
<dbReference type="SMART" id="SM00382">
    <property type="entry name" value="AAA"/>
    <property type="match status" value="2"/>
</dbReference>
<feature type="compositionally biased region" description="Basic and acidic residues" evidence="14">
    <location>
        <begin position="796"/>
        <end position="806"/>
    </location>
</feature>
<dbReference type="EC" id="7.6.2.2" evidence="3"/>
<dbReference type="Pfam" id="PF00664">
    <property type="entry name" value="ABC_membrane"/>
    <property type="match status" value="2"/>
</dbReference>
<feature type="transmembrane region" description="Helical" evidence="15">
    <location>
        <begin position="906"/>
        <end position="930"/>
    </location>
</feature>
<feature type="domain" description="ABC transporter" evidence="16">
    <location>
        <begin position="1231"/>
        <end position="1470"/>
    </location>
</feature>
<dbReference type="GO" id="GO:0017085">
    <property type="term" value="P:response to insecticide"/>
    <property type="evidence" value="ECO:0007669"/>
    <property type="project" value="UniProtKB-ARBA"/>
</dbReference>